<evidence type="ECO:0000313" key="3">
    <source>
        <dbReference type="Proteomes" id="UP000823863"/>
    </source>
</evidence>
<dbReference type="Proteomes" id="UP000823863">
    <property type="component" value="Unassembled WGS sequence"/>
</dbReference>
<organism evidence="2 3">
    <name type="scientific">Candidatus Enterocloster excrementigallinarum</name>
    <dbReference type="NCBI Taxonomy" id="2838558"/>
    <lineage>
        <taxon>Bacteria</taxon>
        <taxon>Bacillati</taxon>
        <taxon>Bacillota</taxon>
        <taxon>Clostridia</taxon>
        <taxon>Lachnospirales</taxon>
        <taxon>Lachnospiraceae</taxon>
        <taxon>Enterocloster</taxon>
    </lineage>
</organism>
<protein>
    <recommendedName>
        <fullName evidence="1">Arginine dihydrolase ArgZ/ArgE-like C-terminal second subdomain domain-containing protein</fullName>
    </recommendedName>
</protein>
<proteinExistence type="predicted"/>
<dbReference type="AlphaFoldDB" id="A0A9D2PRH3"/>
<dbReference type="Pfam" id="PF21570">
    <property type="entry name" value="ArgZ-like_C_2nd"/>
    <property type="match status" value="1"/>
</dbReference>
<dbReference type="EMBL" id="DWWB01000004">
    <property type="protein sequence ID" value="HJC65311.1"/>
    <property type="molecule type" value="Genomic_DNA"/>
</dbReference>
<gene>
    <name evidence="2" type="ORF">H9931_01130</name>
</gene>
<comment type="caution">
    <text evidence="2">The sequence shown here is derived from an EMBL/GenBank/DDBJ whole genome shotgun (WGS) entry which is preliminary data.</text>
</comment>
<reference evidence="2" key="1">
    <citation type="journal article" date="2021" name="PeerJ">
        <title>Extensive microbial diversity within the chicken gut microbiome revealed by metagenomics and culture.</title>
        <authorList>
            <person name="Gilroy R."/>
            <person name="Ravi A."/>
            <person name="Getino M."/>
            <person name="Pursley I."/>
            <person name="Horton D.L."/>
            <person name="Alikhan N.F."/>
            <person name="Baker D."/>
            <person name="Gharbi K."/>
            <person name="Hall N."/>
            <person name="Watson M."/>
            <person name="Adriaenssens E.M."/>
            <person name="Foster-Nyarko E."/>
            <person name="Jarju S."/>
            <person name="Secka A."/>
            <person name="Antonio M."/>
            <person name="Oren A."/>
            <person name="Chaudhuri R.R."/>
            <person name="La Ragione R."/>
            <person name="Hildebrand F."/>
            <person name="Pallen M.J."/>
        </authorList>
    </citation>
    <scope>NUCLEOTIDE SEQUENCE</scope>
    <source>
        <strain evidence="2">CHK198-12963</strain>
    </source>
</reference>
<accession>A0A9D2PRH3</accession>
<evidence type="ECO:0000313" key="2">
    <source>
        <dbReference type="EMBL" id="HJC65311.1"/>
    </source>
</evidence>
<sequence>MPFEIFDRSRLKLLPLSQRIHDLNLDVMMDPEANPGFSHPSVTELAARIRRAKEKNAAVLLMLGGHVIRSGAAPLLIRLMEEGYVTHFAMNGAAAIHDFEFAMIGATTESVAKYISEGQFGLWQEDGQYTQAISEGVKEGLGAGEALGKWIVEHDFPYQKYSLLAACYQRQVPATVHIGIGCDIVHEQPNADGAALGEASYRDFLIYARTIENLENGVFLNFGSAVIGPEVYLKALSMARNVAHQEGRGIRHFTTAVFDLLPLEGKDIHEAPPKSDPRYYFRPWKTIMARTVADGGESFYVEGKHRDTIGALSWELLHETGEKE</sequence>
<dbReference type="Gene3D" id="3.40.50.10690">
    <property type="entry name" value="putative lor/sdh protein like domains"/>
    <property type="match status" value="1"/>
</dbReference>
<reference evidence="2" key="2">
    <citation type="submission" date="2021-04" db="EMBL/GenBank/DDBJ databases">
        <authorList>
            <person name="Gilroy R."/>
        </authorList>
    </citation>
    <scope>NUCLEOTIDE SEQUENCE</scope>
    <source>
        <strain evidence="2">CHK198-12963</strain>
    </source>
</reference>
<dbReference type="InterPro" id="IPR048963">
    <property type="entry name" value="ArgZ/ArgE-like_C_2nd"/>
</dbReference>
<feature type="domain" description="Arginine dihydrolase ArgZ/ArgE-like C-terminal second subdomain" evidence="1">
    <location>
        <begin position="44"/>
        <end position="107"/>
    </location>
</feature>
<evidence type="ECO:0000259" key="1">
    <source>
        <dbReference type="Pfam" id="PF21570"/>
    </source>
</evidence>
<name>A0A9D2PRH3_9FIRM</name>